<dbReference type="RefSeq" id="WP_092342424.1">
    <property type="nucleotide sequence ID" value="NZ_FLSL01000084.1"/>
</dbReference>
<feature type="transmembrane region" description="Helical" evidence="6">
    <location>
        <begin position="531"/>
        <end position="553"/>
    </location>
</feature>
<feature type="transmembrane region" description="Helical" evidence="6">
    <location>
        <begin position="574"/>
        <end position="601"/>
    </location>
</feature>
<dbReference type="Pfam" id="PF03169">
    <property type="entry name" value="OPT"/>
    <property type="match status" value="1"/>
</dbReference>
<feature type="transmembrane region" description="Helical" evidence="6">
    <location>
        <begin position="263"/>
        <end position="285"/>
    </location>
</feature>
<protein>
    <submittedName>
        <fullName evidence="7">Peptide transporter</fullName>
    </submittedName>
</protein>
<keyword evidence="4 6" id="KW-1133">Transmembrane helix</keyword>
<dbReference type="NCBIfam" id="TIGR00728">
    <property type="entry name" value="OPT_sfam"/>
    <property type="match status" value="1"/>
</dbReference>
<dbReference type="GO" id="GO:0035673">
    <property type="term" value="F:oligopeptide transmembrane transporter activity"/>
    <property type="evidence" value="ECO:0007669"/>
    <property type="project" value="InterPro"/>
</dbReference>
<feature type="transmembrane region" description="Helical" evidence="6">
    <location>
        <begin position="500"/>
        <end position="519"/>
    </location>
</feature>
<evidence type="ECO:0000256" key="2">
    <source>
        <dbReference type="ARBA" id="ARBA00022448"/>
    </source>
</evidence>
<accession>A0A0S4M3M4</accession>
<evidence type="ECO:0000313" key="8">
    <source>
        <dbReference type="Proteomes" id="UP000198651"/>
    </source>
</evidence>
<feature type="transmembrane region" description="Helical" evidence="6">
    <location>
        <begin position="12"/>
        <end position="32"/>
    </location>
</feature>
<feature type="transmembrane region" description="Helical" evidence="6">
    <location>
        <begin position="339"/>
        <end position="362"/>
    </location>
</feature>
<comment type="subcellular location">
    <subcellularLocation>
        <location evidence="1">Membrane</location>
        <topology evidence="1">Multi-pass membrane protein</topology>
    </subcellularLocation>
</comment>
<dbReference type="InterPro" id="IPR004813">
    <property type="entry name" value="OPT"/>
</dbReference>
<dbReference type="GO" id="GO:0016020">
    <property type="term" value="C:membrane"/>
    <property type="evidence" value="ECO:0007669"/>
    <property type="project" value="UniProtKB-SubCell"/>
</dbReference>
<feature type="transmembrane region" description="Helical" evidence="6">
    <location>
        <begin position="212"/>
        <end position="231"/>
    </location>
</feature>
<feature type="transmembrane region" description="Helical" evidence="6">
    <location>
        <begin position="374"/>
        <end position="394"/>
    </location>
</feature>
<keyword evidence="2" id="KW-0813">Transport</keyword>
<dbReference type="PATRIC" id="fig|1561003.3.peg.40"/>
<dbReference type="AlphaFoldDB" id="A0A0S4M3M4"/>
<keyword evidence="5 6" id="KW-0472">Membrane</keyword>
<keyword evidence="8" id="KW-1185">Reference proteome</keyword>
<feature type="transmembrane region" description="Helical" evidence="6">
    <location>
        <begin position="75"/>
        <end position="93"/>
    </location>
</feature>
<dbReference type="EMBL" id="LN906597">
    <property type="protein sequence ID" value="CUT16902.1"/>
    <property type="molecule type" value="Genomic_DNA"/>
</dbReference>
<dbReference type="PANTHER" id="PTHR31645:SF0">
    <property type="entry name" value="OLIGOPEPTIDE TRANSPORTER YGL114W-RELATED"/>
    <property type="match status" value="1"/>
</dbReference>
<keyword evidence="3 6" id="KW-0812">Transmembrane</keyword>
<proteinExistence type="predicted"/>
<evidence type="ECO:0000256" key="5">
    <source>
        <dbReference type="ARBA" id="ARBA00023136"/>
    </source>
</evidence>
<dbReference type="InterPro" id="IPR045035">
    <property type="entry name" value="YSL-like"/>
</dbReference>
<dbReference type="OrthoDB" id="9809340at2"/>
<dbReference type="NCBIfam" id="TIGR00733">
    <property type="entry name" value="OPT family oligopeptide transporter"/>
    <property type="match status" value="1"/>
</dbReference>
<sequence length="648" mass="68531">MSEKVPQLTFRSVILGVVLAIIMASANAYLGLFAGQTVAASIPASVISMAVLRLFKNSSTLENNIVQTAASAGEAIAGGAIFTIPALVLMGHWKDFHYWWVVAICGMGGILGVAFSTPLRRILVVEEKLPFPEGLATAEVLKSGDKSGRSVKVLLITSVVGAVSKFCESGLRLWSGAAQISHLFGNYLFFFGLDVSPALMGVGFIIELNICLNIFLGGAFTWLLAIPFYYSHYINGHLGILGLSADASPISIATTIWSQKMRFLGVGGMVVGGIWTVISLVPPIYRGIASSRKIRKDNKDAQVAIPESARDLSMKWVIIAVVLSLIPIFVIYVNIVHSFFVAAVMTVIMVVTGFLFCCVAGYMSGVIGSSNSPVSGVTLSTLLMSSFLLLSLLGPSSKEGPIAAIMIAAVVCCAASIAGDNLQDLKAGYVLGATPWKQQIMISVGALSSVFVIAPVLNLLLHAYGIGSPSLEHTDALPAPQAVLMMSVTTGIFGKGLPWMIIVIGGFIAIVVGIIGIILKKKNSRWSASILAVSVGLYLPLEVCAPTLIGGLINEFLYRRMKKRNIDVSSGIKLGLLVSAGFVTGEALVGILTAIPIVIFGDRNILAVARAPFGGWPGALALVAVGYILWYYSSRAHLYGDDQVAEES</sequence>
<name>A0A0S4M3M4_9BURK</name>
<evidence type="ECO:0000256" key="1">
    <source>
        <dbReference type="ARBA" id="ARBA00004141"/>
    </source>
</evidence>
<evidence type="ECO:0000256" key="3">
    <source>
        <dbReference type="ARBA" id="ARBA00022692"/>
    </source>
</evidence>
<evidence type="ECO:0000256" key="4">
    <source>
        <dbReference type="ARBA" id="ARBA00022989"/>
    </source>
</evidence>
<feature type="transmembrane region" description="Helical" evidence="6">
    <location>
        <begin position="99"/>
        <end position="119"/>
    </location>
</feature>
<reference evidence="8" key="1">
    <citation type="submission" date="2015-11" db="EMBL/GenBank/DDBJ databases">
        <authorList>
            <person name="Seth-Smith H.M.B."/>
        </authorList>
    </citation>
    <scope>NUCLEOTIDE SEQUENCE [LARGE SCALE GENOMIC DNA]</scope>
    <source>
        <strain evidence="8">2013Ark11</strain>
    </source>
</reference>
<dbReference type="PANTHER" id="PTHR31645">
    <property type="entry name" value="OLIGOPEPTIDE TRANSPORTER YGL114W-RELATED"/>
    <property type="match status" value="1"/>
</dbReference>
<feature type="transmembrane region" description="Helical" evidence="6">
    <location>
        <begin position="187"/>
        <end position="206"/>
    </location>
</feature>
<gene>
    <name evidence="7" type="ORF">Ark11_0041</name>
</gene>
<evidence type="ECO:0000256" key="6">
    <source>
        <dbReference type="SAM" id="Phobius"/>
    </source>
</evidence>
<dbReference type="Proteomes" id="UP000198651">
    <property type="component" value="Chromosome I"/>
</dbReference>
<dbReference type="InterPro" id="IPR004814">
    <property type="entry name" value="Oligopep_transpt"/>
</dbReference>
<feature type="transmembrane region" description="Helical" evidence="6">
    <location>
        <begin position="440"/>
        <end position="464"/>
    </location>
</feature>
<organism evidence="7 8">
    <name type="scientific">Candidatus Ichthyocystis hellenicum</name>
    <dbReference type="NCBI Taxonomy" id="1561003"/>
    <lineage>
        <taxon>Bacteria</taxon>
        <taxon>Pseudomonadati</taxon>
        <taxon>Pseudomonadota</taxon>
        <taxon>Betaproteobacteria</taxon>
        <taxon>Burkholderiales</taxon>
        <taxon>Candidatus Ichthyocystis</taxon>
    </lineage>
</organism>
<feature type="transmembrane region" description="Helical" evidence="6">
    <location>
        <begin position="400"/>
        <end position="419"/>
    </location>
</feature>
<evidence type="ECO:0000313" key="7">
    <source>
        <dbReference type="EMBL" id="CUT16902.1"/>
    </source>
</evidence>
<feature type="transmembrane region" description="Helical" evidence="6">
    <location>
        <begin position="613"/>
        <end position="632"/>
    </location>
</feature>
<feature type="transmembrane region" description="Helical" evidence="6">
    <location>
        <begin position="316"/>
        <end position="333"/>
    </location>
</feature>